<dbReference type="OrthoDB" id="5459937at2"/>
<sequence length="176" mass="19586">MPVELRDAVDADFDAITTLYAREVESGVATYEYDVPDAAEMRRRFAALHAAGYPYLVAERDGAFAGYAYASSFRARIGYRFTVESSVYVEHAQHGQGIGRLLMERLIDLCTQRGYRQMMAVIGPPQDGPSVRFHERLGFRIVGVLPGTGRKHGRWLDTILMQRALGDGTASPPDNE</sequence>
<name>A0A290XGB9_9GAMM</name>
<gene>
    <name evidence="2" type="ORF">CNR27_11565</name>
</gene>
<dbReference type="InterPro" id="IPR016181">
    <property type="entry name" value="Acyl_CoA_acyltransferase"/>
</dbReference>
<dbReference type="CDD" id="cd04301">
    <property type="entry name" value="NAT_SF"/>
    <property type="match status" value="1"/>
</dbReference>
<dbReference type="PANTHER" id="PTHR43072">
    <property type="entry name" value="N-ACETYLTRANSFERASE"/>
    <property type="match status" value="1"/>
</dbReference>
<dbReference type="Pfam" id="PF13420">
    <property type="entry name" value="Acetyltransf_4"/>
    <property type="match status" value="1"/>
</dbReference>
<keyword evidence="2" id="KW-0808">Transferase</keyword>
<dbReference type="PANTHER" id="PTHR43072:SF8">
    <property type="entry name" value="ACYLTRANSFERASE FABY-RELATED"/>
    <property type="match status" value="1"/>
</dbReference>
<dbReference type="EMBL" id="CP023406">
    <property type="protein sequence ID" value="ATD67986.1"/>
    <property type="molecule type" value="Genomic_DNA"/>
</dbReference>
<dbReference type="Proteomes" id="UP000218968">
    <property type="component" value="Chromosome"/>
</dbReference>
<feature type="domain" description="N-acetyltransferase" evidence="1">
    <location>
        <begin position="3"/>
        <end position="166"/>
    </location>
</feature>
<organism evidence="2 3">
    <name type="scientific">Luteimonas chenhongjianii</name>
    <dbReference type="NCBI Taxonomy" id="2006110"/>
    <lineage>
        <taxon>Bacteria</taxon>
        <taxon>Pseudomonadati</taxon>
        <taxon>Pseudomonadota</taxon>
        <taxon>Gammaproteobacteria</taxon>
        <taxon>Lysobacterales</taxon>
        <taxon>Lysobacteraceae</taxon>
        <taxon>Luteimonas</taxon>
    </lineage>
</organism>
<dbReference type="RefSeq" id="WP_096298926.1">
    <property type="nucleotide sequence ID" value="NZ_CP023406.1"/>
</dbReference>
<reference evidence="3" key="1">
    <citation type="submission" date="2017-09" db="EMBL/GenBank/DDBJ databases">
        <title>Luteimonas liuhanmingii sp.nov., isolated from the intestinal contents of Tibetan Plateau Pika in Yushu, Qinghai Province, China.</title>
        <authorList>
            <person name="Gui Z."/>
        </authorList>
    </citation>
    <scope>NUCLEOTIDE SEQUENCE [LARGE SCALE GENOMIC DNA]</scope>
    <source>
        <strain evidence="3">100111</strain>
    </source>
</reference>
<evidence type="ECO:0000259" key="1">
    <source>
        <dbReference type="PROSITE" id="PS51186"/>
    </source>
</evidence>
<protein>
    <submittedName>
        <fullName evidence="2">Phosphinothricin acetyltransferase</fullName>
    </submittedName>
</protein>
<proteinExistence type="predicted"/>
<dbReference type="Gene3D" id="3.40.630.30">
    <property type="match status" value="1"/>
</dbReference>
<dbReference type="PROSITE" id="PS51186">
    <property type="entry name" value="GNAT"/>
    <property type="match status" value="1"/>
</dbReference>
<dbReference type="InterPro" id="IPR000182">
    <property type="entry name" value="GNAT_dom"/>
</dbReference>
<accession>A0A290XGB9</accession>
<evidence type="ECO:0000313" key="2">
    <source>
        <dbReference type="EMBL" id="ATD67986.1"/>
    </source>
</evidence>
<dbReference type="KEGG" id="lum:CNR27_11565"/>
<evidence type="ECO:0000313" key="3">
    <source>
        <dbReference type="Proteomes" id="UP000218968"/>
    </source>
</evidence>
<dbReference type="AlphaFoldDB" id="A0A290XGB9"/>
<dbReference type="SUPFAM" id="SSF55729">
    <property type="entry name" value="Acyl-CoA N-acyltransferases (Nat)"/>
    <property type="match status" value="1"/>
</dbReference>
<dbReference type="GO" id="GO:0016747">
    <property type="term" value="F:acyltransferase activity, transferring groups other than amino-acyl groups"/>
    <property type="evidence" value="ECO:0007669"/>
    <property type="project" value="InterPro"/>
</dbReference>
<keyword evidence="3" id="KW-1185">Reference proteome</keyword>